<dbReference type="EMBL" id="JACHMJ010000001">
    <property type="protein sequence ID" value="MBB5841964.1"/>
    <property type="molecule type" value="Genomic_DNA"/>
</dbReference>
<dbReference type="Pfam" id="PF04940">
    <property type="entry name" value="BLUF"/>
    <property type="match status" value="1"/>
</dbReference>
<evidence type="ECO:0000313" key="3">
    <source>
        <dbReference type="Proteomes" id="UP000536685"/>
    </source>
</evidence>
<dbReference type="Proteomes" id="UP000536685">
    <property type="component" value="Unassembled WGS sequence"/>
</dbReference>
<protein>
    <recommendedName>
        <fullName evidence="1">BLUF domain-containing protein</fullName>
    </recommendedName>
</protein>
<dbReference type="SMART" id="SM01034">
    <property type="entry name" value="BLUF"/>
    <property type="match status" value="1"/>
</dbReference>
<name>A0A841AHS1_9MICO</name>
<dbReference type="GO" id="GO:0009882">
    <property type="term" value="F:blue light photoreceptor activity"/>
    <property type="evidence" value="ECO:0007669"/>
    <property type="project" value="InterPro"/>
</dbReference>
<dbReference type="Gene3D" id="3.30.70.100">
    <property type="match status" value="1"/>
</dbReference>
<dbReference type="InterPro" id="IPR007024">
    <property type="entry name" value="BLUF_domain"/>
</dbReference>
<feature type="domain" description="BLUF" evidence="1">
    <location>
        <begin position="1"/>
        <end position="92"/>
    </location>
</feature>
<comment type="caution">
    <text evidence="2">The sequence shown here is derived from an EMBL/GenBank/DDBJ whole genome shotgun (WGS) entry which is preliminary data.</text>
</comment>
<dbReference type="InterPro" id="IPR036046">
    <property type="entry name" value="Acylphosphatase-like_dom_sf"/>
</dbReference>
<dbReference type="SUPFAM" id="SSF54975">
    <property type="entry name" value="Acylphosphatase/BLUF domain-like"/>
    <property type="match status" value="1"/>
</dbReference>
<reference evidence="2 3" key="1">
    <citation type="submission" date="2020-08" db="EMBL/GenBank/DDBJ databases">
        <title>Sequencing the genomes of 1000 actinobacteria strains.</title>
        <authorList>
            <person name="Klenk H.-P."/>
        </authorList>
    </citation>
    <scope>NUCLEOTIDE SEQUENCE [LARGE SCALE GENOMIC DNA]</scope>
    <source>
        <strain evidence="2 3">DSM 105784</strain>
    </source>
</reference>
<accession>A0A841AHS1</accession>
<keyword evidence="3" id="KW-1185">Reference proteome</keyword>
<dbReference type="GO" id="GO:0071949">
    <property type="term" value="F:FAD binding"/>
    <property type="evidence" value="ECO:0007669"/>
    <property type="project" value="InterPro"/>
</dbReference>
<organism evidence="2 3">
    <name type="scientific">Conyzicola lurida</name>
    <dbReference type="NCBI Taxonomy" id="1172621"/>
    <lineage>
        <taxon>Bacteria</taxon>
        <taxon>Bacillati</taxon>
        <taxon>Actinomycetota</taxon>
        <taxon>Actinomycetes</taxon>
        <taxon>Micrococcales</taxon>
        <taxon>Microbacteriaceae</taxon>
        <taxon>Conyzicola</taxon>
    </lineage>
</organism>
<evidence type="ECO:0000313" key="2">
    <source>
        <dbReference type="EMBL" id="MBB5841964.1"/>
    </source>
</evidence>
<dbReference type="RefSeq" id="WP_184232972.1">
    <property type="nucleotide sequence ID" value="NZ_JACHMJ010000001.1"/>
</dbReference>
<evidence type="ECO:0000259" key="1">
    <source>
        <dbReference type="PROSITE" id="PS50925"/>
    </source>
</evidence>
<dbReference type="AlphaFoldDB" id="A0A841AHS1"/>
<dbReference type="PROSITE" id="PS50925">
    <property type="entry name" value="BLUF"/>
    <property type="match status" value="1"/>
</dbReference>
<sequence>MKSIAYVSAAAAYMTDEEIAAILVQARANNVRHDLTGALLYHRGRFIQILEGPDEQLAARFTVIAADPRHRGIHVVSEEPITERQFPDWTMGFRPLTDDSITALPGYDDMFDASTGEVRLASGNDEAQRLLEWLRDYWFSRV</sequence>
<gene>
    <name evidence="2" type="ORF">HD599_000287</name>
</gene>
<proteinExistence type="predicted"/>